<dbReference type="GO" id="GO:0003723">
    <property type="term" value="F:RNA binding"/>
    <property type="evidence" value="ECO:0007669"/>
    <property type="project" value="UniProtKB-KW"/>
</dbReference>
<evidence type="ECO:0000256" key="2">
    <source>
        <dbReference type="ARBA" id="ARBA00004123"/>
    </source>
</evidence>
<evidence type="ECO:0000256" key="6">
    <source>
        <dbReference type="ARBA" id="ARBA00022448"/>
    </source>
</evidence>
<comment type="caution">
    <text evidence="11">The sequence shown here is derived from an EMBL/GenBank/DDBJ whole genome shotgun (WGS) entry which is preliminary data.</text>
</comment>
<keyword evidence="13" id="KW-1185">Reference proteome</keyword>
<dbReference type="Pfam" id="PF21974">
    <property type="entry name" value="SPN1_m3Gcap_bd"/>
    <property type="match status" value="1"/>
</dbReference>
<evidence type="ECO:0000256" key="4">
    <source>
        <dbReference type="ARBA" id="ARBA00007540"/>
    </source>
</evidence>
<gene>
    <name evidence="11" type="ORF">PPRIM_AZ9-3.1.T0340140</name>
    <name evidence="12" type="ORF">PPRIM_AZ9-3.1.T0340141</name>
</gene>
<evidence type="ECO:0000256" key="5">
    <source>
        <dbReference type="ARBA" id="ARBA00016034"/>
    </source>
</evidence>
<dbReference type="AlphaFoldDB" id="A0A8S1L9V8"/>
<keyword evidence="6" id="KW-0813">Transport</keyword>
<keyword evidence="7" id="KW-0963">Cytoplasm</keyword>
<evidence type="ECO:0000313" key="11">
    <source>
        <dbReference type="EMBL" id="CAD8063081.1"/>
    </source>
</evidence>
<evidence type="ECO:0000256" key="1">
    <source>
        <dbReference type="ARBA" id="ARBA00003975"/>
    </source>
</evidence>
<evidence type="ECO:0000256" key="9">
    <source>
        <dbReference type="ARBA" id="ARBA00023242"/>
    </source>
</evidence>
<evidence type="ECO:0000256" key="3">
    <source>
        <dbReference type="ARBA" id="ARBA00004496"/>
    </source>
</evidence>
<dbReference type="InterPro" id="IPR047857">
    <property type="entry name" value="Snurportin1_C"/>
</dbReference>
<dbReference type="GO" id="GO:0061015">
    <property type="term" value="P:snRNA import into nucleus"/>
    <property type="evidence" value="ECO:0007669"/>
    <property type="project" value="InterPro"/>
</dbReference>
<proteinExistence type="inferred from homology"/>
<name>A0A8S1L9V8_PARPR</name>
<reference evidence="11" key="1">
    <citation type="submission" date="2021-01" db="EMBL/GenBank/DDBJ databases">
        <authorList>
            <consortium name="Genoscope - CEA"/>
            <person name="William W."/>
        </authorList>
    </citation>
    <scope>NUCLEOTIDE SEQUENCE</scope>
</reference>
<dbReference type="EMBL" id="CAJJDM010000033">
    <property type="protein sequence ID" value="CAD8063083.1"/>
    <property type="molecule type" value="Genomic_DNA"/>
</dbReference>
<keyword evidence="8" id="KW-0694">RNA-binding</keyword>
<dbReference type="GO" id="GO:0005634">
    <property type="term" value="C:nucleus"/>
    <property type="evidence" value="ECO:0007669"/>
    <property type="project" value="UniProtKB-SubCell"/>
</dbReference>
<dbReference type="GO" id="GO:0005737">
    <property type="term" value="C:cytoplasm"/>
    <property type="evidence" value="ECO:0007669"/>
    <property type="project" value="UniProtKB-SubCell"/>
</dbReference>
<dbReference type="PANTHER" id="PTHR13403">
    <property type="entry name" value="SNURPORTIN1 RNUT1 PROTEIN RNA, U TRANSPORTER 1"/>
    <property type="match status" value="1"/>
</dbReference>
<evidence type="ECO:0000313" key="12">
    <source>
        <dbReference type="EMBL" id="CAD8063083.1"/>
    </source>
</evidence>
<comment type="function">
    <text evidence="1">Functions as an U snRNP-specific nuclear import adapter. Involved in the trimethylguanosine (m3G)-cap-dependent nuclear import of U snRNPs. Binds specifically to the terminal m3G-cap U snRNAs.</text>
</comment>
<accession>A0A8S1L9V8</accession>
<dbReference type="InterPro" id="IPR017336">
    <property type="entry name" value="Snurportin-1"/>
</dbReference>
<dbReference type="PANTHER" id="PTHR13403:SF6">
    <property type="entry name" value="SNURPORTIN-1"/>
    <property type="match status" value="1"/>
</dbReference>
<sequence>MKMNQLIVERESDNIRKMSRLSIFNQKRFWMQEEEKQQTEEILIEFNKLKLDEPILKLEQQNLRKFCKNFQSFEYYNGEPICINDYFIRILPVGQRCIVSSYQGVTILQTINGLKHKFLSSLPGGSQKTLIGRCILDCFLCSNTIYIYDIMQWSKMDMSEQVAELRYFWIKGHILSQLRQDQELEDYNFEWIPVIPSINELQKTIFPYTKNGLVFIRKDSYYFAGVNPECFIYQDEFTDENFKEESIKYKFDNSITLTLSLFQNELKTRDGYQIAQYQSNKNTKEIVDAKVQITNKELILVDIKDPSKFLEDPYSKIVFWKWLPRLRIQ</sequence>
<feature type="domain" description="Snurportin-1 m3G cap-binding" evidence="10">
    <location>
        <begin position="84"/>
        <end position="228"/>
    </location>
</feature>
<keyword evidence="9" id="KW-0539">Nucleus</keyword>
<organism evidence="11 13">
    <name type="scientific">Paramecium primaurelia</name>
    <dbReference type="NCBI Taxonomy" id="5886"/>
    <lineage>
        <taxon>Eukaryota</taxon>
        <taxon>Sar</taxon>
        <taxon>Alveolata</taxon>
        <taxon>Ciliophora</taxon>
        <taxon>Intramacronucleata</taxon>
        <taxon>Oligohymenophorea</taxon>
        <taxon>Peniculida</taxon>
        <taxon>Parameciidae</taxon>
        <taxon>Paramecium</taxon>
    </lineage>
</organism>
<evidence type="ECO:0000259" key="10">
    <source>
        <dbReference type="Pfam" id="PF21974"/>
    </source>
</evidence>
<evidence type="ECO:0000256" key="8">
    <source>
        <dbReference type="ARBA" id="ARBA00022884"/>
    </source>
</evidence>
<comment type="similarity">
    <text evidence="4">Belongs to the snurportin family.</text>
</comment>
<protein>
    <recommendedName>
        <fullName evidence="5">Snurportin-1</fullName>
    </recommendedName>
</protein>
<dbReference type="EMBL" id="CAJJDM010000033">
    <property type="protein sequence ID" value="CAD8063081.1"/>
    <property type="molecule type" value="Genomic_DNA"/>
</dbReference>
<evidence type="ECO:0000256" key="7">
    <source>
        <dbReference type="ARBA" id="ARBA00022490"/>
    </source>
</evidence>
<evidence type="ECO:0000313" key="13">
    <source>
        <dbReference type="Proteomes" id="UP000688137"/>
    </source>
</evidence>
<dbReference type="Proteomes" id="UP000688137">
    <property type="component" value="Unassembled WGS sequence"/>
</dbReference>
<comment type="subcellular location">
    <subcellularLocation>
        <location evidence="3">Cytoplasm</location>
    </subcellularLocation>
    <subcellularLocation>
        <location evidence="2">Nucleus</location>
    </subcellularLocation>
</comment>
<dbReference type="OMA" id="ICVNDYF"/>